<reference evidence="4" key="1">
    <citation type="submission" date="2021-02" db="EMBL/GenBank/DDBJ databases">
        <authorList>
            <person name="Nowell W R."/>
        </authorList>
    </citation>
    <scope>NUCLEOTIDE SEQUENCE</scope>
    <source>
        <strain evidence="4">Ploen Becks lab</strain>
    </source>
</reference>
<feature type="compositionally biased region" description="Polar residues" evidence="2">
    <location>
        <begin position="62"/>
        <end position="79"/>
    </location>
</feature>
<gene>
    <name evidence="4" type="ORF">OXX778_LOCUS10862</name>
</gene>
<proteinExistence type="predicted"/>
<feature type="domain" description="Rab-GAP TBC" evidence="3">
    <location>
        <begin position="219"/>
        <end position="408"/>
    </location>
</feature>
<keyword evidence="5" id="KW-1185">Reference proteome</keyword>
<dbReference type="PANTHER" id="PTHR47219">
    <property type="entry name" value="RAB GTPASE-ACTIVATING PROTEIN 1-LIKE"/>
    <property type="match status" value="1"/>
</dbReference>
<dbReference type="SMART" id="SM00164">
    <property type="entry name" value="TBC"/>
    <property type="match status" value="1"/>
</dbReference>
<dbReference type="AlphaFoldDB" id="A0A813YWS0"/>
<sequence>MTSLEIKRFDSGTIRSPPESPTKSQPTSPTRSNLKLILNASQSPNTPKTSKNDKEIPINIIKSPSYTNQKNLQSDQTSPNSSLDMSNLNNSDQIADINTDSLRFNKYGFIQSSTKTDELYTEPSKTATLKKIFRSPTNTLNRTKEQDQDDTLSMHTISAKSNITNLKDYLQNTDVEEFAEKIPIKVIQLRELKWVEMLKNFDEWMDKKFKKIKSRCRKGIPQSMRSKAWMHLTGAILLKEKKPNYYNECLNNPNKLDVTKYVEDIKKDLHRQFPSHEIFMKREGRQMLFNVLKAYAVHNREVGYCQAQGPIAALLLMHMPEEDAFWMLIQISDFYLKEYYKPGLEKVQIDGHALFYLFKKENSPAYKIMTSQGIDPILYMTEWFMCVFARTLPWCTVLRVWDMFFCEGIKVLYRVGLYLMLSAFNDKQKFQRCQQQGMYETLNLLKNLPVECLKEEDLVRESCLIKVNEADLKKAFEKSRQEFTKEKNERISSLKQSNSTKKKS</sequence>
<dbReference type="SUPFAM" id="SSF47923">
    <property type="entry name" value="Ypt/Rab-GAP domain of gyp1p"/>
    <property type="match status" value="2"/>
</dbReference>
<dbReference type="FunFam" id="1.10.10.750:FF:000001">
    <property type="entry name" value="TBC1 domain family member 10A"/>
    <property type="match status" value="1"/>
</dbReference>
<dbReference type="InterPro" id="IPR035969">
    <property type="entry name" value="Rab-GAP_TBC_sf"/>
</dbReference>
<name>A0A813YWS0_9BILA</name>
<dbReference type="EMBL" id="CAJNOC010001773">
    <property type="protein sequence ID" value="CAF0890074.1"/>
    <property type="molecule type" value="Genomic_DNA"/>
</dbReference>
<dbReference type="FunFam" id="1.10.472.80:FF:000008">
    <property type="entry name" value="TBC1 domain family member 10A"/>
    <property type="match status" value="1"/>
</dbReference>
<dbReference type="Gene3D" id="1.10.10.750">
    <property type="entry name" value="Ypt/Rab-GAP domain of gyp1p, domain 1"/>
    <property type="match status" value="1"/>
</dbReference>
<dbReference type="PROSITE" id="PS50086">
    <property type="entry name" value="TBC_RABGAP"/>
    <property type="match status" value="1"/>
</dbReference>
<dbReference type="OrthoDB" id="159449at2759"/>
<feature type="compositionally biased region" description="Polar residues" evidence="2">
    <location>
        <begin position="21"/>
        <end position="49"/>
    </location>
</feature>
<protein>
    <recommendedName>
        <fullName evidence="3">Rab-GAP TBC domain-containing protein</fullName>
    </recommendedName>
</protein>
<evidence type="ECO:0000259" key="3">
    <source>
        <dbReference type="PROSITE" id="PS50086"/>
    </source>
</evidence>
<dbReference type="FunFam" id="1.10.8.270:FF:000007">
    <property type="entry name" value="TBC1 domain family member 10A"/>
    <property type="match status" value="1"/>
</dbReference>
<dbReference type="GO" id="GO:0031267">
    <property type="term" value="F:small GTPase binding"/>
    <property type="evidence" value="ECO:0007669"/>
    <property type="project" value="TreeGrafter"/>
</dbReference>
<dbReference type="Proteomes" id="UP000663879">
    <property type="component" value="Unassembled WGS sequence"/>
</dbReference>
<accession>A0A813YWS0</accession>
<dbReference type="Gene3D" id="1.10.472.80">
    <property type="entry name" value="Ypt/Rab-GAP domain of gyp1p, domain 3"/>
    <property type="match status" value="1"/>
</dbReference>
<comment type="caution">
    <text evidence="4">The sequence shown here is derived from an EMBL/GenBank/DDBJ whole genome shotgun (WGS) entry which is preliminary data.</text>
</comment>
<feature type="compositionally biased region" description="Basic and acidic residues" evidence="2">
    <location>
        <begin position="1"/>
        <end position="10"/>
    </location>
</feature>
<dbReference type="InterPro" id="IPR050302">
    <property type="entry name" value="Rab_GAP_TBC_domain"/>
</dbReference>
<keyword evidence="1" id="KW-0343">GTPase activation</keyword>
<feature type="compositionally biased region" description="Low complexity" evidence="2">
    <location>
        <begin position="80"/>
        <end position="89"/>
    </location>
</feature>
<dbReference type="Gene3D" id="1.10.8.270">
    <property type="entry name" value="putative rabgap domain of human tbc1 domain family member 14 like domains"/>
    <property type="match status" value="1"/>
</dbReference>
<dbReference type="Pfam" id="PF00566">
    <property type="entry name" value="RabGAP-TBC"/>
    <property type="match status" value="1"/>
</dbReference>
<evidence type="ECO:0000256" key="2">
    <source>
        <dbReference type="SAM" id="MobiDB-lite"/>
    </source>
</evidence>
<dbReference type="PANTHER" id="PTHR47219:SF4">
    <property type="entry name" value="TBC1 DOMAIN FAMILY MEMBER 10A"/>
    <property type="match status" value="1"/>
</dbReference>
<dbReference type="InterPro" id="IPR000195">
    <property type="entry name" value="Rab-GAP-TBC_dom"/>
</dbReference>
<feature type="region of interest" description="Disordered" evidence="2">
    <location>
        <begin position="1"/>
        <end position="89"/>
    </location>
</feature>
<evidence type="ECO:0000256" key="1">
    <source>
        <dbReference type="ARBA" id="ARBA00022468"/>
    </source>
</evidence>
<evidence type="ECO:0000313" key="5">
    <source>
        <dbReference type="Proteomes" id="UP000663879"/>
    </source>
</evidence>
<evidence type="ECO:0000313" key="4">
    <source>
        <dbReference type="EMBL" id="CAF0890074.1"/>
    </source>
</evidence>
<dbReference type="GO" id="GO:0005886">
    <property type="term" value="C:plasma membrane"/>
    <property type="evidence" value="ECO:0007669"/>
    <property type="project" value="UniProtKB-ARBA"/>
</dbReference>
<organism evidence="4 5">
    <name type="scientific">Brachionus calyciflorus</name>
    <dbReference type="NCBI Taxonomy" id="104777"/>
    <lineage>
        <taxon>Eukaryota</taxon>
        <taxon>Metazoa</taxon>
        <taxon>Spiralia</taxon>
        <taxon>Gnathifera</taxon>
        <taxon>Rotifera</taxon>
        <taxon>Eurotatoria</taxon>
        <taxon>Monogononta</taxon>
        <taxon>Pseudotrocha</taxon>
        <taxon>Ploima</taxon>
        <taxon>Brachionidae</taxon>
        <taxon>Brachionus</taxon>
    </lineage>
</organism>
<dbReference type="GO" id="GO:0005096">
    <property type="term" value="F:GTPase activator activity"/>
    <property type="evidence" value="ECO:0007669"/>
    <property type="project" value="UniProtKB-KW"/>
</dbReference>